<organism evidence="2 3">
    <name type="scientific">Aplosporella prunicola CBS 121167</name>
    <dbReference type="NCBI Taxonomy" id="1176127"/>
    <lineage>
        <taxon>Eukaryota</taxon>
        <taxon>Fungi</taxon>
        <taxon>Dikarya</taxon>
        <taxon>Ascomycota</taxon>
        <taxon>Pezizomycotina</taxon>
        <taxon>Dothideomycetes</taxon>
        <taxon>Dothideomycetes incertae sedis</taxon>
        <taxon>Botryosphaeriales</taxon>
        <taxon>Aplosporellaceae</taxon>
        <taxon>Aplosporella</taxon>
    </lineage>
</organism>
<dbReference type="AlphaFoldDB" id="A0A6A6BW81"/>
<dbReference type="RefSeq" id="XP_033402865.1">
    <property type="nucleotide sequence ID" value="XM_033541600.1"/>
</dbReference>
<feature type="region of interest" description="Disordered" evidence="1">
    <location>
        <begin position="125"/>
        <end position="192"/>
    </location>
</feature>
<evidence type="ECO:0000256" key="1">
    <source>
        <dbReference type="SAM" id="MobiDB-lite"/>
    </source>
</evidence>
<feature type="compositionally biased region" description="Low complexity" evidence="1">
    <location>
        <begin position="161"/>
        <end position="181"/>
    </location>
</feature>
<proteinExistence type="predicted"/>
<feature type="region of interest" description="Disordered" evidence="1">
    <location>
        <begin position="23"/>
        <end position="102"/>
    </location>
</feature>
<reference evidence="2" key="1">
    <citation type="journal article" date="2020" name="Stud. Mycol.">
        <title>101 Dothideomycetes genomes: a test case for predicting lifestyles and emergence of pathogens.</title>
        <authorList>
            <person name="Haridas S."/>
            <person name="Albert R."/>
            <person name="Binder M."/>
            <person name="Bloem J."/>
            <person name="Labutti K."/>
            <person name="Salamov A."/>
            <person name="Andreopoulos B."/>
            <person name="Baker S."/>
            <person name="Barry K."/>
            <person name="Bills G."/>
            <person name="Bluhm B."/>
            <person name="Cannon C."/>
            <person name="Castanera R."/>
            <person name="Culley D."/>
            <person name="Daum C."/>
            <person name="Ezra D."/>
            <person name="Gonzalez J."/>
            <person name="Henrissat B."/>
            <person name="Kuo A."/>
            <person name="Liang C."/>
            <person name="Lipzen A."/>
            <person name="Lutzoni F."/>
            <person name="Magnuson J."/>
            <person name="Mondo S."/>
            <person name="Nolan M."/>
            <person name="Ohm R."/>
            <person name="Pangilinan J."/>
            <person name="Park H.-J."/>
            <person name="Ramirez L."/>
            <person name="Alfaro M."/>
            <person name="Sun H."/>
            <person name="Tritt A."/>
            <person name="Yoshinaga Y."/>
            <person name="Zwiers L.-H."/>
            <person name="Turgeon B."/>
            <person name="Goodwin S."/>
            <person name="Spatafora J."/>
            <person name="Crous P."/>
            <person name="Grigoriev I."/>
        </authorList>
    </citation>
    <scope>NUCLEOTIDE SEQUENCE</scope>
    <source>
        <strain evidence="2">CBS 121167</strain>
    </source>
</reference>
<name>A0A6A6BW81_9PEZI</name>
<evidence type="ECO:0000313" key="3">
    <source>
        <dbReference type="Proteomes" id="UP000799438"/>
    </source>
</evidence>
<evidence type="ECO:0000313" key="2">
    <source>
        <dbReference type="EMBL" id="KAF2147157.1"/>
    </source>
</evidence>
<sequence>MNQMDSYNPSFFNQPNARQHFVTTSPAHAQSAHHPPPPQSFAGSQVATPQLAHQQQHQQHQQFNGAAAFPLASSMGPATGPGGVMMQSPRVPQTPYTTASFSTPVSAPPVSSAHHFAQFAKTVSPPRHVSPYATPQNQPQHQQSFSPPDPSPSMAAPVNLQPQAQPKAQTPAKPVAQAVPASPGAHANQSKERERVTLLLDINRELLQEILKLQEQGKGGFVGQPPPNPDGSAPDAGNKVASKEYIDCMRRLQSNLSYLASTAERATKPNQPTLPGPAIMAIPSSPPALNQMYTKLQALFPNWKGGQPVRPAVPGQSPQRPPMMQSSPQQVPSQG</sequence>
<accession>A0A6A6BW81</accession>
<gene>
    <name evidence="2" type="ORF">K452DRAFT_293623</name>
</gene>
<dbReference type="OrthoDB" id="2530523at2759"/>
<feature type="compositionally biased region" description="Low complexity" evidence="1">
    <location>
        <begin position="53"/>
        <end position="62"/>
    </location>
</feature>
<feature type="region of interest" description="Disordered" evidence="1">
    <location>
        <begin position="303"/>
        <end position="335"/>
    </location>
</feature>
<feature type="region of interest" description="Disordered" evidence="1">
    <location>
        <begin position="218"/>
        <end position="238"/>
    </location>
</feature>
<feature type="compositionally biased region" description="Low complexity" evidence="1">
    <location>
        <begin position="135"/>
        <end position="146"/>
    </location>
</feature>
<dbReference type="GeneID" id="54299096"/>
<feature type="compositionally biased region" description="Polar residues" evidence="1">
    <location>
        <begin position="41"/>
        <end position="52"/>
    </location>
</feature>
<feature type="compositionally biased region" description="Low complexity" evidence="1">
    <location>
        <begin position="314"/>
        <end position="335"/>
    </location>
</feature>
<dbReference type="Proteomes" id="UP000799438">
    <property type="component" value="Unassembled WGS sequence"/>
</dbReference>
<keyword evidence="3" id="KW-1185">Reference proteome</keyword>
<dbReference type="EMBL" id="ML995474">
    <property type="protein sequence ID" value="KAF2147157.1"/>
    <property type="molecule type" value="Genomic_DNA"/>
</dbReference>
<protein>
    <submittedName>
        <fullName evidence="2">Uncharacterized protein</fullName>
    </submittedName>
</protein>